<dbReference type="InterPro" id="IPR009339">
    <property type="entry name" value="DUF998"/>
</dbReference>
<keyword evidence="1" id="KW-0812">Transmembrane</keyword>
<organism evidence="2 3">
    <name type="scientific">Dactylosporangium vinaceum</name>
    <dbReference type="NCBI Taxonomy" id="53362"/>
    <lineage>
        <taxon>Bacteria</taxon>
        <taxon>Bacillati</taxon>
        <taxon>Actinomycetota</taxon>
        <taxon>Actinomycetes</taxon>
        <taxon>Micromonosporales</taxon>
        <taxon>Micromonosporaceae</taxon>
        <taxon>Dactylosporangium</taxon>
    </lineage>
</organism>
<reference evidence="2 3" key="1">
    <citation type="submission" date="2024-09" db="EMBL/GenBank/DDBJ databases">
        <authorList>
            <person name="Sun Q."/>
            <person name="Mori K."/>
        </authorList>
    </citation>
    <scope>NUCLEOTIDE SEQUENCE [LARGE SCALE GENOMIC DNA]</scope>
    <source>
        <strain evidence="2 3">JCM 3307</strain>
    </source>
</reference>
<name>A0ABV5MMK4_9ACTN</name>
<dbReference type="Pfam" id="PF06197">
    <property type="entry name" value="DUF998"/>
    <property type="match status" value="1"/>
</dbReference>
<evidence type="ECO:0000256" key="1">
    <source>
        <dbReference type="SAM" id="Phobius"/>
    </source>
</evidence>
<feature type="transmembrane region" description="Helical" evidence="1">
    <location>
        <begin position="182"/>
        <end position="201"/>
    </location>
</feature>
<feature type="transmembrane region" description="Helical" evidence="1">
    <location>
        <begin position="66"/>
        <end position="86"/>
    </location>
</feature>
<keyword evidence="3" id="KW-1185">Reference proteome</keyword>
<dbReference type="Proteomes" id="UP001589608">
    <property type="component" value="Unassembled WGS sequence"/>
</dbReference>
<keyword evidence="1" id="KW-0472">Membrane</keyword>
<feature type="transmembrane region" description="Helical" evidence="1">
    <location>
        <begin position="151"/>
        <end position="176"/>
    </location>
</feature>
<gene>
    <name evidence="2" type="ORF">ACFFTR_44010</name>
</gene>
<keyword evidence="1" id="KW-1133">Transmembrane helix</keyword>
<comment type="caution">
    <text evidence="2">The sequence shown here is derived from an EMBL/GenBank/DDBJ whole genome shotgun (WGS) entry which is preliminary data.</text>
</comment>
<sequence length="211" mass="22245">MRSGAARFGAVCWVLAAVVFLAAHLVVQAAWVQPYSWVHHNISDLGNVSCGPWGDDRRYVCSPRHAWMNAALVVSGLLLTAGVLLLRRYWRARPAPTLLLAASGAWVLVGFVPADVRLEWHLLGAVLIFFAGNVGLLLAGRSGWPAPMRRFTVLTGVLGLAGAGLHLSGTYLGLGMGGTERVAAFAVPVWMAAAGLAVLLGRADAQDAGTV</sequence>
<accession>A0ABV5MMK4</accession>
<dbReference type="EMBL" id="JBHMCA010000070">
    <property type="protein sequence ID" value="MFB9450088.1"/>
    <property type="molecule type" value="Genomic_DNA"/>
</dbReference>
<evidence type="ECO:0000313" key="3">
    <source>
        <dbReference type="Proteomes" id="UP001589608"/>
    </source>
</evidence>
<proteinExistence type="predicted"/>
<protein>
    <submittedName>
        <fullName evidence="2">DUF998 domain-containing protein</fullName>
    </submittedName>
</protein>
<feature type="transmembrane region" description="Helical" evidence="1">
    <location>
        <begin position="120"/>
        <end position="139"/>
    </location>
</feature>
<dbReference type="RefSeq" id="WP_223093329.1">
    <property type="nucleotide sequence ID" value="NZ_CP061913.1"/>
</dbReference>
<feature type="transmembrane region" description="Helical" evidence="1">
    <location>
        <begin position="98"/>
        <end position="114"/>
    </location>
</feature>
<evidence type="ECO:0000313" key="2">
    <source>
        <dbReference type="EMBL" id="MFB9450088.1"/>
    </source>
</evidence>